<dbReference type="KEGG" id="abri:DFR85_15945"/>
<feature type="transmembrane region" description="Helical" evidence="1">
    <location>
        <begin position="67"/>
        <end position="87"/>
    </location>
</feature>
<evidence type="ECO:0000313" key="3">
    <source>
        <dbReference type="Proteomes" id="UP000248044"/>
    </source>
</evidence>
<dbReference type="AlphaFoldDB" id="A0A2U9IHM5"/>
<name>A0A2U9IHM5_9CREN</name>
<keyword evidence="1" id="KW-0812">Transmembrane</keyword>
<dbReference type="EMBL" id="CP029289">
    <property type="protein sequence ID" value="AWR95501.1"/>
    <property type="molecule type" value="Genomic_DNA"/>
</dbReference>
<reference evidence="2 3" key="1">
    <citation type="submission" date="2018-05" db="EMBL/GenBank/DDBJ databases">
        <title>Complete Genome Sequences of Extremely Thermoacidophilic, Metal-Mobilizing Type-Strain Members of the Archaeal Family Sulfolobaceae: Acidianus brierleyi DSM-1651T, Acidianus sulfidivorans DSM-18786T, Metallosphaera hakonensis DSM-7519T, and Metallosphaera prunae DSM-10039T.</title>
        <authorList>
            <person name="Counts J.A."/>
            <person name="Kelly R.M."/>
        </authorList>
    </citation>
    <scope>NUCLEOTIDE SEQUENCE [LARGE SCALE GENOMIC DNA]</scope>
    <source>
        <strain evidence="2 3">DSM 1651</strain>
    </source>
</reference>
<accession>A0A2U9IHM5</accession>
<keyword evidence="3" id="KW-1185">Reference proteome</keyword>
<proteinExistence type="predicted"/>
<gene>
    <name evidence="2" type="ORF">DFR85_13760</name>
</gene>
<sequence>MILLPKKVYNDNYKLSKDLRYPYFKSYFLFKYIILKYLNLINISKYLKIGIKNIICYFYIRLIMDQVVTAMILVVATIALGLIAFAFSSAYSSTVNVSYYNQIEAEKISSSFNPTTVNINNSCALIIPYSYFYHGIFYVTVFEVPEYLVNYRALTGRPKIILEKIFLIG</sequence>
<protein>
    <submittedName>
        <fullName evidence="2">Uncharacterized protein</fullName>
    </submittedName>
</protein>
<feature type="transmembrane region" description="Helical" evidence="1">
    <location>
        <begin position="27"/>
        <end position="47"/>
    </location>
</feature>
<keyword evidence="1" id="KW-1133">Transmembrane helix</keyword>
<organism evidence="2 3">
    <name type="scientific">Acidianus brierleyi</name>
    <dbReference type="NCBI Taxonomy" id="41673"/>
    <lineage>
        <taxon>Archaea</taxon>
        <taxon>Thermoproteota</taxon>
        <taxon>Thermoprotei</taxon>
        <taxon>Sulfolobales</taxon>
        <taxon>Sulfolobaceae</taxon>
        <taxon>Acidianus</taxon>
    </lineage>
</organism>
<evidence type="ECO:0000256" key="1">
    <source>
        <dbReference type="SAM" id="Phobius"/>
    </source>
</evidence>
<dbReference type="Proteomes" id="UP000248044">
    <property type="component" value="Chromosome"/>
</dbReference>
<keyword evidence="1" id="KW-0472">Membrane</keyword>
<evidence type="ECO:0000313" key="2">
    <source>
        <dbReference type="EMBL" id="AWR95501.1"/>
    </source>
</evidence>